<name>A0ACC0QAQ6_9HYPO</name>
<proteinExistence type="predicted"/>
<organism evidence="1 2">
    <name type="scientific">Fusarium keratoplasticum</name>
    <dbReference type="NCBI Taxonomy" id="1328300"/>
    <lineage>
        <taxon>Eukaryota</taxon>
        <taxon>Fungi</taxon>
        <taxon>Dikarya</taxon>
        <taxon>Ascomycota</taxon>
        <taxon>Pezizomycotina</taxon>
        <taxon>Sordariomycetes</taxon>
        <taxon>Hypocreomycetidae</taxon>
        <taxon>Hypocreales</taxon>
        <taxon>Nectriaceae</taxon>
        <taxon>Fusarium</taxon>
        <taxon>Fusarium solani species complex</taxon>
    </lineage>
</organism>
<sequence>MVSVGTENKDAYAIESFVQDLNAYATSVAARTLTMPQVGILAVVTDFVGAVALGSRVTGTIKNNIIDLSRFTRTPSVLILVMACAEFGNAFWLLIVTRLGFPIPTTQTVVGALVGAGIASQARVSWD</sequence>
<accession>A0ACC0QAQ6</accession>
<dbReference type="EMBL" id="CM046516">
    <property type="protein sequence ID" value="KAI8648665.1"/>
    <property type="molecule type" value="Genomic_DNA"/>
</dbReference>
<comment type="caution">
    <text evidence="1">The sequence shown here is derived from an EMBL/GenBank/DDBJ whole genome shotgun (WGS) entry which is preliminary data.</text>
</comment>
<dbReference type="Proteomes" id="UP001065298">
    <property type="component" value="Chromosome 14"/>
</dbReference>
<reference evidence="1" key="1">
    <citation type="submission" date="2022-06" db="EMBL/GenBank/DDBJ databases">
        <title>Fusarium solani species complex genomes reveal bases of compartmentalisation and animal pathogenesis.</title>
        <authorList>
            <person name="Tsai I.J."/>
        </authorList>
    </citation>
    <scope>NUCLEOTIDE SEQUENCE</scope>
    <source>
        <strain evidence="1">Fu6.1</strain>
    </source>
</reference>
<evidence type="ECO:0000313" key="2">
    <source>
        <dbReference type="Proteomes" id="UP001065298"/>
    </source>
</evidence>
<evidence type="ECO:0000313" key="1">
    <source>
        <dbReference type="EMBL" id="KAI8648665.1"/>
    </source>
</evidence>
<protein>
    <submittedName>
        <fullName evidence="1">Phosphate transporter</fullName>
    </submittedName>
</protein>
<keyword evidence="2" id="KW-1185">Reference proteome</keyword>
<gene>
    <name evidence="1" type="ORF">NCS57_01478500</name>
</gene>